<comment type="caution">
    <text evidence="3">The sequence shown here is derived from an EMBL/GenBank/DDBJ whole genome shotgun (WGS) entry which is preliminary data.</text>
</comment>
<name>A0A3M6TWZ3_POCDA</name>
<dbReference type="Gene3D" id="1.10.238.10">
    <property type="entry name" value="EF-hand"/>
    <property type="match status" value="1"/>
</dbReference>
<dbReference type="SUPFAM" id="SSF47473">
    <property type="entry name" value="EF-hand"/>
    <property type="match status" value="1"/>
</dbReference>
<dbReference type="OrthoDB" id="10251381at2759"/>
<sequence length="132" mass="15781">MTTFNGGYKLVNRLTMHDLKAVQDAFMINQSGHERELSLDVNQFCEILSIVLNKGSREEYEDLFNKVDVGKEGYVDWDKFCSHMLLEYYEKDDRMKTTQVPQWRELRNITRFKDVKFLLKTLIIYREAFLIL</sequence>
<dbReference type="Proteomes" id="UP000275408">
    <property type="component" value="Unassembled WGS sequence"/>
</dbReference>
<gene>
    <name evidence="3" type="ORF">pdam_00011053</name>
</gene>
<dbReference type="InterPro" id="IPR002048">
    <property type="entry name" value="EF_hand_dom"/>
</dbReference>
<dbReference type="AlphaFoldDB" id="A0A3M6TWZ3"/>
<dbReference type="PANTHER" id="PTHR44324:SF1">
    <property type="entry name" value="WD REPEAT-CONTAINING PROTEIN 49"/>
    <property type="match status" value="1"/>
</dbReference>
<feature type="domain" description="EF-hand" evidence="2">
    <location>
        <begin position="55"/>
        <end position="90"/>
    </location>
</feature>
<dbReference type="PANTHER" id="PTHR44324">
    <property type="entry name" value="WD40 REPEAT DOMAIN 95"/>
    <property type="match status" value="1"/>
</dbReference>
<dbReference type="PROSITE" id="PS50222">
    <property type="entry name" value="EF_HAND_2"/>
    <property type="match status" value="1"/>
</dbReference>
<keyword evidence="4" id="KW-1185">Reference proteome</keyword>
<evidence type="ECO:0000256" key="1">
    <source>
        <dbReference type="ARBA" id="ARBA00022737"/>
    </source>
</evidence>
<dbReference type="GO" id="GO:0005509">
    <property type="term" value="F:calcium ion binding"/>
    <property type="evidence" value="ECO:0007669"/>
    <property type="project" value="InterPro"/>
</dbReference>
<dbReference type="InterPro" id="IPR011992">
    <property type="entry name" value="EF-hand-dom_pair"/>
</dbReference>
<proteinExistence type="predicted"/>
<evidence type="ECO:0000313" key="3">
    <source>
        <dbReference type="EMBL" id="RMX45945.1"/>
    </source>
</evidence>
<evidence type="ECO:0000313" key="4">
    <source>
        <dbReference type="Proteomes" id="UP000275408"/>
    </source>
</evidence>
<accession>A0A3M6TWZ3</accession>
<keyword evidence="1" id="KW-0677">Repeat</keyword>
<organism evidence="3 4">
    <name type="scientific">Pocillopora damicornis</name>
    <name type="common">Cauliflower coral</name>
    <name type="synonym">Millepora damicornis</name>
    <dbReference type="NCBI Taxonomy" id="46731"/>
    <lineage>
        <taxon>Eukaryota</taxon>
        <taxon>Metazoa</taxon>
        <taxon>Cnidaria</taxon>
        <taxon>Anthozoa</taxon>
        <taxon>Hexacorallia</taxon>
        <taxon>Scleractinia</taxon>
        <taxon>Astrocoeniina</taxon>
        <taxon>Pocilloporidae</taxon>
        <taxon>Pocillopora</taxon>
    </lineage>
</organism>
<dbReference type="InterPro" id="IPR051242">
    <property type="entry name" value="WD-EF-hand_domain"/>
</dbReference>
<evidence type="ECO:0000259" key="2">
    <source>
        <dbReference type="PROSITE" id="PS50222"/>
    </source>
</evidence>
<dbReference type="EMBL" id="RCHS01002741">
    <property type="protein sequence ID" value="RMX45945.1"/>
    <property type="molecule type" value="Genomic_DNA"/>
</dbReference>
<reference evidence="3 4" key="1">
    <citation type="journal article" date="2018" name="Sci. Rep.">
        <title>Comparative analysis of the Pocillopora damicornis genome highlights role of immune system in coral evolution.</title>
        <authorList>
            <person name="Cunning R."/>
            <person name="Bay R.A."/>
            <person name="Gillette P."/>
            <person name="Baker A.C."/>
            <person name="Traylor-Knowles N."/>
        </authorList>
    </citation>
    <scope>NUCLEOTIDE SEQUENCE [LARGE SCALE GENOMIC DNA]</scope>
    <source>
        <strain evidence="3">RSMAS</strain>
        <tissue evidence="3">Whole animal</tissue>
    </source>
</reference>
<protein>
    <recommendedName>
        <fullName evidence="2">EF-hand domain-containing protein</fullName>
    </recommendedName>
</protein>